<feature type="compositionally biased region" description="Basic and acidic residues" evidence="1">
    <location>
        <begin position="468"/>
        <end position="477"/>
    </location>
</feature>
<evidence type="ECO:0000256" key="1">
    <source>
        <dbReference type="SAM" id="MobiDB-lite"/>
    </source>
</evidence>
<feature type="region of interest" description="Disordered" evidence="1">
    <location>
        <begin position="468"/>
        <end position="529"/>
    </location>
</feature>
<evidence type="ECO:0000259" key="2">
    <source>
        <dbReference type="PROSITE" id="PS50090"/>
    </source>
</evidence>
<feature type="compositionally biased region" description="Polar residues" evidence="1">
    <location>
        <begin position="187"/>
        <end position="197"/>
    </location>
</feature>
<dbReference type="Proteomes" id="UP000800036">
    <property type="component" value="Unassembled WGS sequence"/>
</dbReference>
<feature type="region of interest" description="Disordered" evidence="1">
    <location>
        <begin position="1"/>
        <end position="156"/>
    </location>
</feature>
<dbReference type="Pfam" id="PF13921">
    <property type="entry name" value="Myb_DNA-bind_6"/>
    <property type="match status" value="1"/>
</dbReference>
<feature type="region of interest" description="Disordered" evidence="1">
    <location>
        <begin position="543"/>
        <end position="566"/>
    </location>
</feature>
<dbReference type="AlphaFoldDB" id="A0A6A5VYH9"/>
<reference evidence="3" key="1">
    <citation type="journal article" date="2020" name="Stud. Mycol.">
        <title>101 Dothideomycetes genomes: a test case for predicting lifestyles and emergence of pathogens.</title>
        <authorList>
            <person name="Haridas S."/>
            <person name="Albert R."/>
            <person name="Binder M."/>
            <person name="Bloem J."/>
            <person name="Labutti K."/>
            <person name="Salamov A."/>
            <person name="Andreopoulos B."/>
            <person name="Baker S."/>
            <person name="Barry K."/>
            <person name="Bills G."/>
            <person name="Bluhm B."/>
            <person name="Cannon C."/>
            <person name="Castanera R."/>
            <person name="Culley D."/>
            <person name="Daum C."/>
            <person name="Ezra D."/>
            <person name="Gonzalez J."/>
            <person name="Henrissat B."/>
            <person name="Kuo A."/>
            <person name="Liang C."/>
            <person name="Lipzen A."/>
            <person name="Lutzoni F."/>
            <person name="Magnuson J."/>
            <person name="Mondo S."/>
            <person name="Nolan M."/>
            <person name="Ohm R."/>
            <person name="Pangilinan J."/>
            <person name="Park H.-J."/>
            <person name="Ramirez L."/>
            <person name="Alfaro M."/>
            <person name="Sun H."/>
            <person name="Tritt A."/>
            <person name="Yoshinaga Y."/>
            <person name="Zwiers L.-H."/>
            <person name="Turgeon B."/>
            <person name="Goodwin S."/>
            <person name="Spatafora J."/>
            <person name="Crous P."/>
            <person name="Grigoriev I."/>
        </authorList>
    </citation>
    <scope>NUCLEOTIDE SEQUENCE</scope>
    <source>
        <strain evidence="3">CBS 107.79</strain>
    </source>
</reference>
<dbReference type="InterPro" id="IPR009057">
    <property type="entry name" value="Homeodomain-like_sf"/>
</dbReference>
<protein>
    <recommendedName>
        <fullName evidence="2">Myb-like domain-containing protein</fullName>
    </recommendedName>
</protein>
<feature type="compositionally biased region" description="Basic and acidic residues" evidence="1">
    <location>
        <begin position="41"/>
        <end position="59"/>
    </location>
</feature>
<dbReference type="CDD" id="cd00167">
    <property type="entry name" value="SANT"/>
    <property type="match status" value="1"/>
</dbReference>
<evidence type="ECO:0000313" key="3">
    <source>
        <dbReference type="EMBL" id="KAF1978217.1"/>
    </source>
</evidence>
<dbReference type="Gene3D" id="1.10.10.60">
    <property type="entry name" value="Homeodomain-like"/>
    <property type="match status" value="1"/>
</dbReference>
<dbReference type="EMBL" id="ML976661">
    <property type="protein sequence ID" value="KAF1978217.1"/>
    <property type="molecule type" value="Genomic_DNA"/>
</dbReference>
<feature type="compositionally biased region" description="Acidic residues" evidence="1">
    <location>
        <begin position="494"/>
        <end position="507"/>
    </location>
</feature>
<sequence length="566" mass="62143">MTTFPSTFPVQKPLQFVPYGGPPKQTPRRLPTKGKTLPGDDDTRGDREELAHATHRVEVGDLTYSANTEADCEISGIGIESNDVSSDDPTEEQEGVSMPTFQGDTGDRTPRQPATSEDGSQDIAGVVNDNHLDSSSDSDSGDPYEEDASLLTGDRLEIASTSTPEYCNRDVDVIDAINFGTVGKAKTQASELPQWQLPSTPPSSPSMTNIEPSTEGAFRCVDTEATMYRRPTESKSGSKARISTIESTSSESSSGSSTDDEDDYNGKYATSQTRKRKRFPSSNSASRKRQTITITEEGGLQPALRRKTCFTAASSEESYNRGRPFRKRLKAMGSNESSIHSSAPATPHANRQARFSVKGVLPEEVQWHLSGITFHSLSADVSLLTAIFRTRGVPGILTTSHAVNLLKRAMGDFTKLDNIAICPFTSNTWFLTSLAYLRTGGDAGCGTGRPLPAPSSLPMNRAYTASLRDHGRPRDDVDHDDDDDNDYKSSGEDYDKDGDSDEEDPNDTGEKPSSSRTHTRWSEDDDKRLRSFKEDGRRWGWIYKQFPGRSPGAVQVRWHQKLRSKP</sequence>
<keyword evidence="4" id="KW-1185">Reference proteome</keyword>
<name>A0A6A5VYH9_9PLEO</name>
<organism evidence="3 4">
    <name type="scientific">Bimuria novae-zelandiae CBS 107.79</name>
    <dbReference type="NCBI Taxonomy" id="1447943"/>
    <lineage>
        <taxon>Eukaryota</taxon>
        <taxon>Fungi</taxon>
        <taxon>Dikarya</taxon>
        <taxon>Ascomycota</taxon>
        <taxon>Pezizomycotina</taxon>
        <taxon>Dothideomycetes</taxon>
        <taxon>Pleosporomycetidae</taxon>
        <taxon>Pleosporales</taxon>
        <taxon>Massarineae</taxon>
        <taxon>Didymosphaeriaceae</taxon>
        <taxon>Bimuria</taxon>
    </lineage>
</organism>
<feature type="compositionally biased region" description="Acidic residues" evidence="1">
    <location>
        <begin position="85"/>
        <end position="94"/>
    </location>
</feature>
<dbReference type="SUPFAM" id="SSF46689">
    <property type="entry name" value="Homeodomain-like"/>
    <property type="match status" value="1"/>
</dbReference>
<accession>A0A6A5VYH9</accession>
<dbReference type="InterPro" id="IPR001005">
    <property type="entry name" value="SANT/Myb"/>
</dbReference>
<feature type="compositionally biased region" description="Acidic residues" evidence="1">
    <location>
        <begin position="139"/>
        <end position="148"/>
    </location>
</feature>
<feature type="region of interest" description="Disordered" evidence="1">
    <location>
        <begin position="184"/>
        <end position="300"/>
    </location>
</feature>
<dbReference type="OrthoDB" id="3800343at2759"/>
<feature type="compositionally biased region" description="Basic and acidic residues" evidence="1">
    <location>
        <begin position="520"/>
        <end position="529"/>
    </location>
</feature>
<feature type="domain" description="Myb-like" evidence="2">
    <location>
        <begin position="513"/>
        <end position="562"/>
    </location>
</feature>
<proteinExistence type="predicted"/>
<feature type="compositionally biased region" description="Low complexity" evidence="1">
    <location>
        <begin position="243"/>
        <end position="257"/>
    </location>
</feature>
<gene>
    <name evidence="3" type="ORF">BU23DRAFT_654700</name>
</gene>
<evidence type="ECO:0000313" key="4">
    <source>
        <dbReference type="Proteomes" id="UP000800036"/>
    </source>
</evidence>
<dbReference type="PROSITE" id="PS50090">
    <property type="entry name" value="MYB_LIKE"/>
    <property type="match status" value="1"/>
</dbReference>